<comment type="similarity">
    <text evidence="1">Belongs to the bacterial solute-binding protein 1 family.</text>
</comment>
<dbReference type="GO" id="GO:0015768">
    <property type="term" value="P:maltose transport"/>
    <property type="evidence" value="ECO:0007669"/>
    <property type="project" value="TreeGrafter"/>
</dbReference>
<gene>
    <name evidence="5" type="ORF">UFOPK2627_00360</name>
    <name evidence="6" type="ORF">UFOPK2879_00813</name>
    <name evidence="7" type="ORF">UFOPK3078_00857</name>
    <name evidence="8" type="ORF">UFOPK3288_00877</name>
    <name evidence="9" type="ORF">UFOPK3990_00876</name>
    <name evidence="10" type="ORF">UFOPK4245_00497</name>
    <name evidence="11" type="ORF">UFOPK4337_00514</name>
</gene>
<dbReference type="InterPro" id="IPR006059">
    <property type="entry name" value="SBP"/>
</dbReference>
<evidence type="ECO:0000313" key="5">
    <source>
        <dbReference type="EMBL" id="CAB4698917.1"/>
    </source>
</evidence>
<dbReference type="EMBL" id="CAEZZN010000024">
    <property type="protein sequence ID" value="CAB4767727.1"/>
    <property type="molecule type" value="Genomic_DNA"/>
</dbReference>
<sequence>MNKKRLGILGVITAVAVAVSTLVVPSATAAGKTLVIWSDENRAKTLREAGASWAAKNGVTLTVVIKDFGKVKDELITAAPKGLGPDLLVGPHDWVGQLAASGVLDRMVNIDKSAYAASGIQGFSYKGLLYGLPYNVENIALIVNTKLSPTIPATFADVEKTWATLKAAGTAKVGIEVPYGDSYHNMPLFSGLGGYVFGVGAGGINAKDLGIYSKTFASNASKLDGYYSSGLISKSSNYDFVQWYAGKAPYMITGPWNLANIKKSGISYAIASVPAVGGTLSRPFVGVNGFMMSKFAANKIVARQFLTQVAASDDFQLALYKLGDRLPALKTAAAKVTNNPDVAAFGAYGAIGTPMPNIPQMNSVWDSWGNAWKNVADGKQTAAAAFAQAATNIKKAIS</sequence>
<keyword evidence="3" id="KW-0762">Sugar transport</keyword>
<evidence type="ECO:0000313" key="7">
    <source>
        <dbReference type="EMBL" id="CAB4808765.1"/>
    </source>
</evidence>
<dbReference type="GO" id="GO:0055052">
    <property type="term" value="C:ATP-binding cassette (ABC) transporter complex, substrate-binding subunit-containing"/>
    <property type="evidence" value="ECO:0007669"/>
    <property type="project" value="TreeGrafter"/>
</dbReference>
<evidence type="ECO:0000313" key="9">
    <source>
        <dbReference type="EMBL" id="CAB4987845.1"/>
    </source>
</evidence>
<dbReference type="PANTHER" id="PTHR30061">
    <property type="entry name" value="MALTOSE-BINDING PERIPLASMIC PROTEIN"/>
    <property type="match status" value="1"/>
</dbReference>
<evidence type="ECO:0000313" key="11">
    <source>
        <dbReference type="EMBL" id="CAB5056041.1"/>
    </source>
</evidence>
<evidence type="ECO:0000256" key="4">
    <source>
        <dbReference type="ARBA" id="ARBA00022729"/>
    </source>
</evidence>
<dbReference type="AlphaFoldDB" id="A0A6J7TR88"/>
<protein>
    <submittedName>
        <fullName evidence="11">Unannotated protein</fullName>
    </submittedName>
</protein>
<evidence type="ECO:0000256" key="2">
    <source>
        <dbReference type="ARBA" id="ARBA00022448"/>
    </source>
</evidence>
<keyword evidence="2" id="KW-0813">Transport</keyword>
<dbReference type="Pfam" id="PF13416">
    <property type="entry name" value="SBP_bac_8"/>
    <property type="match status" value="1"/>
</dbReference>
<dbReference type="PRINTS" id="PR00181">
    <property type="entry name" value="MALTOSEBP"/>
</dbReference>
<evidence type="ECO:0000256" key="1">
    <source>
        <dbReference type="ARBA" id="ARBA00008520"/>
    </source>
</evidence>
<dbReference type="GO" id="GO:1901982">
    <property type="term" value="F:maltose binding"/>
    <property type="evidence" value="ECO:0007669"/>
    <property type="project" value="TreeGrafter"/>
</dbReference>
<evidence type="ECO:0000313" key="10">
    <source>
        <dbReference type="EMBL" id="CAB5047328.1"/>
    </source>
</evidence>
<evidence type="ECO:0000256" key="3">
    <source>
        <dbReference type="ARBA" id="ARBA00022597"/>
    </source>
</evidence>
<dbReference type="PANTHER" id="PTHR30061:SF50">
    <property type="entry name" value="MALTOSE_MALTODEXTRIN-BINDING PERIPLASMIC PROTEIN"/>
    <property type="match status" value="1"/>
</dbReference>
<evidence type="ECO:0000313" key="6">
    <source>
        <dbReference type="EMBL" id="CAB4767727.1"/>
    </source>
</evidence>
<reference evidence="11" key="1">
    <citation type="submission" date="2020-05" db="EMBL/GenBank/DDBJ databases">
        <authorList>
            <person name="Chiriac C."/>
            <person name="Salcher M."/>
            <person name="Ghai R."/>
            <person name="Kavagutti S V."/>
        </authorList>
    </citation>
    <scope>NUCLEOTIDE SEQUENCE</scope>
</reference>
<evidence type="ECO:0000313" key="8">
    <source>
        <dbReference type="EMBL" id="CAB4854647.1"/>
    </source>
</evidence>
<accession>A0A6J7TR88</accession>
<name>A0A6J7TR88_9ZZZZ</name>
<dbReference type="EMBL" id="CAFBLC010000026">
    <property type="protein sequence ID" value="CAB4854647.1"/>
    <property type="molecule type" value="Genomic_DNA"/>
</dbReference>
<dbReference type="SUPFAM" id="SSF53850">
    <property type="entry name" value="Periplasmic binding protein-like II"/>
    <property type="match status" value="1"/>
</dbReference>
<dbReference type="EMBL" id="CAFBQD010000007">
    <property type="protein sequence ID" value="CAB5047328.1"/>
    <property type="molecule type" value="Genomic_DNA"/>
</dbReference>
<dbReference type="EMBL" id="CAFAAU010000023">
    <property type="protein sequence ID" value="CAB4808765.1"/>
    <property type="molecule type" value="Genomic_DNA"/>
</dbReference>
<organism evidence="11">
    <name type="scientific">freshwater metagenome</name>
    <dbReference type="NCBI Taxonomy" id="449393"/>
    <lineage>
        <taxon>unclassified sequences</taxon>
        <taxon>metagenomes</taxon>
        <taxon>ecological metagenomes</taxon>
    </lineage>
</organism>
<dbReference type="InterPro" id="IPR006060">
    <property type="entry name" value="Maltose/Cyclodextrin-bd"/>
</dbReference>
<dbReference type="GO" id="GO:0042956">
    <property type="term" value="P:maltodextrin transmembrane transport"/>
    <property type="evidence" value="ECO:0007669"/>
    <property type="project" value="TreeGrafter"/>
</dbReference>
<keyword evidence="4" id="KW-0732">Signal</keyword>
<dbReference type="GO" id="GO:0015144">
    <property type="term" value="F:carbohydrate transmembrane transporter activity"/>
    <property type="evidence" value="ECO:0007669"/>
    <property type="project" value="InterPro"/>
</dbReference>
<dbReference type="EMBL" id="CAFBOQ010000024">
    <property type="protein sequence ID" value="CAB4987845.1"/>
    <property type="molecule type" value="Genomic_DNA"/>
</dbReference>
<proteinExistence type="inferred from homology"/>
<dbReference type="Gene3D" id="3.40.190.10">
    <property type="entry name" value="Periplasmic binding protein-like II"/>
    <property type="match status" value="2"/>
</dbReference>
<dbReference type="EMBL" id="CAEZYA010000006">
    <property type="protein sequence ID" value="CAB4698917.1"/>
    <property type="molecule type" value="Genomic_DNA"/>
</dbReference>
<dbReference type="EMBL" id="CAFBQM010000014">
    <property type="protein sequence ID" value="CAB5056041.1"/>
    <property type="molecule type" value="Genomic_DNA"/>
</dbReference>